<keyword evidence="5" id="KW-0067">ATP-binding</keyword>
<dbReference type="GO" id="GO:0005634">
    <property type="term" value="C:nucleus"/>
    <property type="evidence" value="ECO:0007669"/>
    <property type="project" value="TreeGrafter"/>
</dbReference>
<sequence length="354" mass="38702">MSLFPEEQLDSSLGYFPAQPGQKLKGGKWTVTRKLGWGPRSSTWLVIDNDDQHRALKILTATATADPNAKNERHFVLEAVKAVPSGVPELLETFEEKDEQGRKHLCLLFRLFGPSVEDLRQGNVYEGKNLPVHIVQKVIGDISERLANLATKNIIHGAVTPDNFRFFAVQRGDDVRRALAKLPADKPVKIQGSDGISYPTVKSQPIPNNYTWETKADDIAYTEFTLANFAHARQTTAIALDTPKNIQPPEALTGGKIGLKSDVWTLGCTTYLLLTGKPLFDESYVASPLKVAEGTLGKLESLLTESGNIAEKDLASTAKFIRTCLAVKVKIRATALEVLEGGWITSGCACGWCG</sequence>
<dbReference type="InterPro" id="IPR000719">
    <property type="entry name" value="Prot_kinase_dom"/>
</dbReference>
<proteinExistence type="predicted"/>
<organism evidence="7 8">
    <name type="scientific">Hebeloma cylindrosporum</name>
    <dbReference type="NCBI Taxonomy" id="76867"/>
    <lineage>
        <taxon>Eukaryota</taxon>
        <taxon>Fungi</taxon>
        <taxon>Dikarya</taxon>
        <taxon>Basidiomycota</taxon>
        <taxon>Agaricomycotina</taxon>
        <taxon>Agaricomycetes</taxon>
        <taxon>Agaricomycetidae</taxon>
        <taxon>Agaricales</taxon>
        <taxon>Agaricineae</taxon>
        <taxon>Hymenogastraceae</taxon>
        <taxon>Hebeloma</taxon>
    </lineage>
</organism>
<evidence type="ECO:0000256" key="2">
    <source>
        <dbReference type="ARBA" id="ARBA00022679"/>
    </source>
</evidence>
<dbReference type="Gene3D" id="1.10.510.10">
    <property type="entry name" value="Transferase(Phosphotransferase) domain 1"/>
    <property type="match status" value="1"/>
</dbReference>
<dbReference type="HOGENOM" id="CLU_000288_81_13_1"/>
<dbReference type="EMBL" id="KN831795">
    <property type="protein sequence ID" value="KIM37703.1"/>
    <property type="molecule type" value="Genomic_DNA"/>
</dbReference>
<dbReference type="InterPro" id="IPR011009">
    <property type="entry name" value="Kinase-like_dom_sf"/>
</dbReference>
<keyword evidence="1" id="KW-0723">Serine/threonine-protein kinase</keyword>
<dbReference type="GO" id="GO:0005524">
    <property type="term" value="F:ATP binding"/>
    <property type="evidence" value="ECO:0007669"/>
    <property type="project" value="UniProtKB-KW"/>
</dbReference>
<dbReference type="SUPFAM" id="SSF56112">
    <property type="entry name" value="Protein kinase-like (PK-like)"/>
    <property type="match status" value="1"/>
</dbReference>
<evidence type="ECO:0000313" key="8">
    <source>
        <dbReference type="Proteomes" id="UP000053424"/>
    </source>
</evidence>
<evidence type="ECO:0000256" key="4">
    <source>
        <dbReference type="ARBA" id="ARBA00022777"/>
    </source>
</evidence>
<evidence type="ECO:0000313" key="7">
    <source>
        <dbReference type="EMBL" id="KIM37703.1"/>
    </source>
</evidence>
<feature type="domain" description="Protein kinase" evidence="6">
    <location>
        <begin position="29"/>
        <end position="344"/>
    </location>
</feature>
<accession>A0A0C2XIS1</accession>
<dbReference type="OrthoDB" id="5979581at2759"/>
<keyword evidence="8" id="KW-1185">Reference proteome</keyword>
<reference evidence="7 8" key="1">
    <citation type="submission" date="2014-04" db="EMBL/GenBank/DDBJ databases">
        <authorList>
            <consortium name="DOE Joint Genome Institute"/>
            <person name="Kuo A."/>
            <person name="Gay G."/>
            <person name="Dore J."/>
            <person name="Kohler A."/>
            <person name="Nagy L.G."/>
            <person name="Floudas D."/>
            <person name="Copeland A."/>
            <person name="Barry K.W."/>
            <person name="Cichocki N."/>
            <person name="Veneault-Fourrey C."/>
            <person name="LaButti K."/>
            <person name="Lindquist E.A."/>
            <person name="Lipzen A."/>
            <person name="Lundell T."/>
            <person name="Morin E."/>
            <person name="Murat C."/>
            <person name="Sun H."/>
            <person name="Tunlid A."/>
            <person name="Henrissat B."/>
            <person name="Grigoriev I.V."/>
            <person name="Hibbett D.S."/>
            <person name="Martin F."/>
            <person name="Nordberg H.P."/>
            <person name="Cantor M.N."/>
            <person name="Hua S.X."/>
        </authorList>
    </citation>
    <scope>NUCLEOTIDE SEQUENCE [LARGE SCALE GENOMIC DNA]</scope>
    <source>
        <strain evidence="8">h7</strain>
    </source>
</reference>
<protein>
    <recommendedName>
        <fullName evidence="6">Protein kinase domain-containing protein</fullName>
    </recommendedName>
</protein>
<dbReference type="InterPro" id="IPR051175">
    <property type="entry name" value="CLK_kinases"/>
</dbReference>
<dbReference type="PANTHER" id="PTHR45646">
    <property type="entry name" value="SERINE/THREONINE-PROTEIN KINASE DOA-RELATED"/>
    <property type="match status" value="1"/>
</dbReference>
<dbReference type="Pfam" id="PF00069">
    <property type="entry name" value="Pkinase"/>
    <property type="match status" value="1"/>
</dbReference>
<dbReference type="STRING" id="686832.A0A0C2XIS1"/>
<dbReference type="Proteomes" id="UP000053424">
    <property type="component" value="Unassembled WGS sequence"/>
</dbReference>
<evidence type="ECO:0000256" key="3">
    <source>
        <dbReference type="ARBA" id="ARBA00022741"/>
    </source>
</evidence>
<reference evidence="8" key="2">
    <citation type="submission" date="2015-01" db="EMBL/GenBank/DDBJ databases">
        <title>Evolutionary Origins and Diversification of the Mycorrhizal Mutualists.</title>
        <authorList>
            <consortium name="DOE Joint Genome Institute"/>
            <consortium name="Mycorrhizal Genomics Consortium"/>
            <person name="Kohler A."/>
            <person name="Kuo A."/>
            <person name="Nagy L.G."/>
            <person name="Floudas D."/>
            <person name="Copeland A."/>
            <person name="Barry K.W."/>
            <person name="Cichocki N."/>
            <person name="Veneault-Fourrey C."/>
            <person name="LaButti K."/>
            <person name="Lindquist E.A."/>
            <person name="Lipzen A."/>
            <person name="Lundell T."/>
            <person name="Morin E."/>
            <person name="Murat C."/>
            <person name="Riley R."/>
            <person name="Ohm R."/>
            <person name="Sun H."/>
            <person name="Tunlid A."/>
            <person name="Henrissat B."/>
            <person name="Grigoriev I.V."/>
            <person name="Hibbett D.S."/>
            <person name="Martin F."/>
        </authorList>
    </citation>
    <scope>NUCLEOTIDE SEQUENCE [LARGE SCALE GENOMIC DNA]</scope>
    <source>
        <strain evidence="8">h7</strain>
    </source>
</reference>
<dbReference type="PANTHER" id="PTHR45646:SF11">
    <property type="entry name" value="SERINE_THREONINE-PROTEIN KINASE DOA"/>
    <property type="match status" value="1"/>
</dbReference>
<dbReference type="AlphaFoldDB" id="A0A0C2XIS1"/>
<evidence type="ECO:0000256" key="5">
    <source>
        <dbReference type="ARBA" id="ARBA00022840"/>
    </source>
</evidence>
<dbReference type="SMART" id="SM00220">
    <property type="entry name" value="S_TKc"/>
    <property type="match status" value="1"/>
</dbReference>
<gene>
    <name evidence="7" type="ORF">M413DRAFT_253840</name>
</gene>
<name>A0A0C2XIS1_HEBCY</name>
<dbReference type="GO" id="GO:0004674">
    <property type="term" value="F:protein serine/threonine kinase activity"/>
    <property type="evidence" value="ECO:0007669"/>
    <property type="project" value="UniProtKB-KW"/>
</dbReference>
<evidence type="ECO:0000256" key="1">
    <source>
        <dbReference type="ARBA" id="ARBA00022527"/>
    </source>
</evidence>
<keyword evidence="3" id="KW-0547">Nucleotide-binding</keyword>
<evidence type="ECO:0000259" key="6">
    <source>
        <dbReference type="PROSITE" id="PS50011"/>
    </source>
</evidence>
<dbReference type="Gene3D" id="3.30.200.20">
    <property type="entry name" value="Phosphorylase Kinase, domain 1"/>
    <property type="match status" value="1"/>
</dbReference>
<keyword evidence="4" id="KW-0418">Kinase</keyword>
<keyword evidence="2" id="KW-0808">Transferase</keyword>
<dbReference type="PROSITE" id="PS50011">
    <property type="entry name" value="PROTEIN_KINASE_DOM"/>
    <property type="match status" value="1"/>
</dbReference>